<dbReference type="Pfam" id="PF00096">
    <property type="entry name" value="zf-C2H2"/>
    <property type="match status" value="3"/>
</dbReference>
<dbReference type="SMR" id="B4M3Y5"/>
<dbReference type="SUPFAM" id="SSF57667">
    <property type="entry name" value="beta-beta-alpha zinc fingers"/>
    <property type="match status" value="1"/>
</dbReference>
<feature type="domain" description="C2H2-type" evidence="7">
    <location>
        <begin position="206"/>
        <end position="233"/>
    </location>
</feature>
<dbReference type="AlphaFoldDB" id="B4M3Y5"/>
<evidence type="ECO:0000259" key="7">
    <source>
        <dbReference type="PROSITE" id="PS50157"/>
    </source>
</evidence>
<accession>B4M3Y5</accession>
<dbReference type="GO" id="GO:0000981">
    <property type="term" value="F:DNA-binding transcription factor activity, RNA polymerase II-specific"/>
    <property type="evidence" value="ECO:0007669"/>
    <property type="project" value="TreeGrafter"/>
</dbReference>
<dbReference type="EMBL" id="CH940652">
    <property type="protein sequence ID" value="EDW59346.1"/>
    <property type="molecule type" value="Genomic_DNA"/>
</dbReference>
<feature type="domain" description="C2H2-type" evidence="7">
    <location>
        <begin position="265"/>
        <end position="283"/>
    </location>
</feature>
<evidence type="ECO:0000256" key="2">
    <source>
        <dbReference type="ARBA" id="ARBA00022737"/>
    </source>
</evidence>
<dbReference type="PANTHER" id="PTHR23235:SF142">
    <property type="entry name" value="ZINC FINGER PROTEIN 384"/>
    <property type="match status" value="1"/>
</dbReference>
<evidence type="ECO:0000256" key="6">
    <source>
        <dbReference type="PROSITE-ProRule" id="PRU00042"/>
    </source>
</evidence>
<keyword evidence="4" id="KW-0862">Zinc</keyword>
<gene>
    <name evidence="8" type="primary">Dvir\GJ10329</name>
    <name evidence="8" type="ORF">Dvir_GJ10329</name>
</gene>
<dbReference type="SMART" id="SM00355">
    <property type="entry name" value="ZnF_C2H2"/>
    <property type="match status" value="3"/>
</dbReference>
<dbReference type="GO" id="GO:0000978">
    <property type="term" value="F:RNA polymerase II cis-regulatory region sequence-specific DNA binding"/>
    <property type="evidence" value="ECO:0007669"/>
    <property type="project" value="TreeGrafter"/>
</dbReference>
<name>B4M3Y5_DROVI</name>
<keyword evidence="5" id="KW-0539">Nucleus</keyword>
<dbReference type="PhylomeDB" id="B4M3Y5"/>
<dbReference type="eggNOG" id="KOG2462">
    <property type="taxonomic scope" value="Eukaryota"/>
</dbReference>
<dbReference type="GO" id="GO:0008270">
    <property type="term" value="F:zinc ion binding"/>
    <property type="evidence" value="ECO:0007669"/>
    <property type="project" value="UniProtKB-KW"/>
</dbReference>
<dbReference type="PROSITE" id="PS00028">
    <property type="entry name" value="ZINC_FINGER_C2H2_1"/>
    <property type="match status" value="2"/>
</dbReference>
<dbReference type="Proteomes" id="UP000008792">
    <property type="component" value="Unassembled WGS sequence"/>
</dbReference>
<dbReference type="InterPro" id="IPR036236">
    <property type="entry name" value="Znf_C2H2_sf"/>
</dbReference>
<dbReference type="OrthoDB" id="6910977at2759"/>
<feature type="domain" description="C2H2-type" evidence="7">
    <location>
        <begin position="234"/>
        <end position="266"/>
    </location>
</feature>
<keyword evidence="2" id="KW-0677">Repeat</keyword>
<keyword evidence="9" id="KW-1185">Reference proteome</keyword>
<evidence type="ECO:0000313" key="8">
    <source>
        <dbReference type="EMBL" id="EDW59346.1"/>
    </source>
</evidence>
<reference evidence="8 9" key="1">
    <citation type="journal article" date="2007" name="Nature">
        <title>Evolution of genes and genomes on the Drosophila phylogeny.</title>
        <authorList>
            <consortium name="Drosophila 12 Genomes Consortium"/>
            <person name="Clark A.G."/>
            <person name="Eisen M.B."/>
            <person name="Smith D.R."/>
            <person name="Bergman C.M."/>
            <person name="Oliver B."/>
            <person name="Markow T.A."/>
            <person name="Kaufman T.C."/>
            <person name="Kellis M."/>
            <person name="Gelbart W."/>
            <person name="Iyer V.N."/>
            <person name="Pollard D.A."/>
            <person name="Sackton T.B."/>
            <person name="Larracuente A.M."/>
            <person name="Singh N.D."/>
            <person name="Abad J.P."/>
            <person name="Abt D.N."/>
            <person name="Adryan B."/>
            <person name="Aguade M."/>
            <person name="Akashi H."/>
            <person name="Anderson W.W."/>
            <person name="Aquadro C.F."/>
            <person name="Ardell D.H."/>
            <person name="Arguello R."/>
            <person name="Artieri C.G."/>
            <person name="Barbash D.A."/>
            <person name="Barker D."/>
            <person name="Barsanti P."/>
            <person name="Batterham P."/>
            <person name="Batzoglou S."/>
            <person name="Begun D."/>
            <person name="Bhutkar A."/>
            <person name="Blanco E."/>
            <person name="Bosak S.A."/>
            <person name="Bradley R.K."/>
            <person name="Brand A.D."/>
            <person name="Brent M.R."/>
            <person name="Brooks A.N."/>
            <person name="Brown R.H."/>
            <person name="Butlin R.K."/>
            <person name="Caggese C."/>
            <person name="Calvi B.R."/>
            <person name="Bernardo de Carvalho A."/>
            <person name="Caspi A."/>
            <person name="Castrezana S."/>
            <person name="Celniker S.E."/>
            <person name="Chang J.L."/>
            <person name="Chapple C."/>
            <person name="Chatterji S."/>
            <person name="Chinwalla A."/>
            <person name="Civetta A."/>
            <person name="Clifton S.W."/>
            <person name="Comeron J.M."/>
            <person name="Costello J.C."/>
            <person name="Coyne J.A."/>
            <person name="Daub J."/>
            <person name="David R.G."/>
            <person name="Delcher A.L."/>
            <person name="Delehaunty K."/>
            <person name="Do C.B."/>
            <person name="Ebling H."/>
            <person name="Edwards K."/>
            <person name="Eickbush T."/>
            <person name="Evans J.D."/>
            <person name="Filipski A."/>
            <person name="Findeiss S."/>
            <person name="Freyhult E."/>
            <person name="Fulton L."/>
            <person name="Fulton R."/>
            <person name="Garcia A.C."/>
            <person name="Gardiner A."/>
            <person name="Garfield D.A."/>
            <person name="Garvin B.E."/>
            <person name="Gibson G."/>
            <person name="Gilbert D."/>
            <person name="Gnerre S."/>
            <person name="Godfrey J."/>
            <person name="Good R."/>
            <person name="Gotea V."/>
            <person name="Gravely B."/>
            <person name="Greenberg A.J."/>
            <person name="Griffiths-Jones S."/>
            <person name="Gross S."/>
            <person name="Guigo R."/>
            <person name="Gustafson E.A."/>
            <person name="Haerty W."/>
            <person name="Hahn M.W."/>
            <person name="Halligan D.L."/>
            <person name="Halpern A.L."/>
            <person name="Halter G.M."/>
            <person name="Han M.V."/>
            <person name="Heger A."/>
            <person name="Hillier L."/>
            <person name="Hinrichs A.S."/>
            <person name="Holmes I."/>
            <person name="Hoskins R.A."/>
            <person name="Hubisz M.J."/>
            <person name="Hultmark D."/>
            <person name="Huntley M.A."/>
            <person name="Jaffe D.B."/>
            <person name="Jagadeeshan S."/>
            <person name="Jeck W.R."/>
            <person name="Johnson J."/>
            <person name="Jones C.D."/>
            <person name="Jordan W.C."/>
            <person name="Karpen G.H."/>
            <person name="Kataoka E."/>
            <person name="Keightley P.D."/>
            <person name="Kheradpour P."/>
            <person name="Kirkness E.F."/>
            <person name="Koerich L.B."/>
            <person name="Kristiansen K."/>
            <person name="Kudrna D."/>
            <person name="Kulathinal R.J."/>
            <person name="Kumar S."/>
            <person name="Kwok R."/>
            <person name="Lander E."/>
            <person name="Langley C.H."/>
            <person name="Lapoint R."/>
            <person name="Lazzaro B.P."/>
            <person name="Lee S.J."/>
            <person name="Levesque L."/>
            <person name="Li R."/>
            <person name="Lin C.F."/>
            <person name="Lin M.F."/>
            <person name="Lindblad-Toh K."/>
            <person name="Llopart A."/>
            <person name="Long M."/>
            <person name="Low L."/>
            <person name="Lozovsky E."/>
            <person name="Lu J."/>
            <person name="Luo M."/>
            <person name="Machado C.A."/>
            <person name="Makalowski W."/>
            <person name="Marzo M."/>
            <person name="Matsuda M."/>
            <person name="Matzkin L."/>
            <person name="McAllister B."/>
            <person name="McBride C.S."/>
            <person name="McKernan B."/>
            <person name="McKernan K."/>
            <person name="Mendez-Lago M."/>
            <person name="Minx P."/>
            <person name="Mollenhauer M.U."/>
            <person name="Montooth K."/>
            <person name="Mount S.M."/>
            <person name="Mu X."/>
            <person name="Myers E."/>
            <person name="Negre B."/>
            <person name="Newfeld S."/>
            <person name="Nielsen R."/>
            <person name="Noor M.A."/>
            <person name="O'Grady P."/>
            <person name="Pachter L."/>
            <person name="Papaceit M."/>
            <person name="Parisi M.J."/>
            <person name="Parisi M."/>
            <person name="Parts L."/>
            <person name="Pedersen J.S."/>
            <person name="Pesole G."/>
            <person name="Phillippy A.M."/>
            <person name="Ponting C.P."/>
            <person name="Pop M."/>
            <person name="Porcelli D."/>
            <person name="Powell J.R."/>
            <person name="Prohaska S."/>
            <person name="Pruitt K."/>
            <person name="Puig M."/>
            <person name="Quesneville H."/>
            <person name="Ram K.R."/>
            <person name="Rand D."/>
            <person name="Rasmussen M.D."/>
            <person name="Reed L.K."/>
            <person name="Reenan R."/>
            <person name="Reily A."/>
            <person name="Remington K.A."/>
            <person name="Rieger T.T."/>
            <person name="Ritchie M.G."/>
            <person name="Robin C."/>
            <person name="Rogers Y.H."/>
            <person name="Rohde C."/>
            <person name="Rozas J."/>
            <person name="Rubenfield M.J."/>
            <person name="Ruiz A."/>
            <person name="Russo S."/>
            <person name="Salzberg S.L."/>
            <person name="Sanchez-Gracia A."/>
            <person name="Saranga D.J."/>
            <person name="Sato H."/>
            <person name="Schaeffer S.W."/>
            <person name="Schatz M.C."/>
            <person name="Schlenke T."/>
            <person name="Schwartz R."/>
            <person name="Segarra C."/>
            <person name="Singh R.S."/>
            <person name="Sirot L."/>
            <person name="Sirota M."/>
            <person name="Sisneros N.B."/>
            <person name="Smith C.D."/>
            <person name="Smith T.F."/>
            <person name="Spieth J."/>
            <person name="Stage D.E."/>
            <person name="Stark A."/>
            <person name="Stephan W."/>
            <person name="Strausberg R.L."/>
            <person name="Strempel S."/>
            <person name="Sturgill D."/>
            <person name="Sutton G."/>
            <person name="Sutton G.G."/>
            <person name="Tao W."/>
            <person name="Teichmann S."/>
            <person name="Tobari Y.N."/>
            <person name="Tomimura Y."/>
            <person name="Tsolas J.M."/>
            <person name="Valente V.L."/>
            <person name="Venter E."/>
            <person name="Venter J.C."/>
            <person name="Vicario S."/>
            <person name="Vieira F.G."/>
            <person name="Vilella A.J."/>
            <person name="Villasante A."/>
            <person name="Walenz B."/>
            <person name="Wang J."/>
            <person name="Wasserman M."/>
            <person name="Watts T."/>
            <person name="Wilson D."/>
            <person name="Wilson R.K."/>
            <person name="Wing R.A."/>
            <person name="Wolfner M.F."/>
            <person name="Wong A."/>
            <person name="Wong G.K."/>
            <person name="Wu C.I."/>
            <person name="Wu G."/>
            <person name="Yamamoto D."/>
            <person name="Yang H.P."/>
            <person name="Yang S.P."/>
            <person name="Yorke J.A."/>
            <person name="Yoshida K."/>
            <person name="Zdobnov E."/>
            <person name="Zhang P."/>
            <person name="Zhang Y."/>
            <person name="Zimin A.V."/>
            <person name="Baldwin J."/>
            <person name="Abdouelleil A."/>
            <person name="Abdulkadir J."/>
            <person name="Abebe A."/>
            <person name="Abera B."/>
            <person name="Abreu J."/>
            <person name="Acer S.C."/>
            <person name="Aftuck L."/>
            <person name="Alexander A."/>
            <person name="An P."/>
            <person name="Anderson E."/>
            <person name="Anderson S."/>
            <person name="Arachi H."/>
            <person name="Azer M."/>
            <person name="Bachantsang P."/>
            <person name="Barry A."/>
            <person name="Bayul T."/>
            <person name="Berlin A."/>
            <person name="Bessette D."/>
            <person name="Bloom T."/>
            <person name="Blye J."/>
            <person name="Boguslavskiy L."/>
            <person name="Bonnet C."/>
            <person name="Boukhgalter B."/>
            <person name="Bourzgui I."/>
            <person name="Brown A."/>
            <person name="Cahill P."/>
            <person name="Channer S."/>
            <person name="Cheshatsang Y."/>
            <person name="Chuda L."/>
            <person name="Citroen M."/>
            <person name="Collymore A."/>
            <person name="Cooke P."/>
            <person name="Costello M."/>
            <person name="D'Aco K."/>
            <person name="Daza R."/>
            <person name="De Haan G."/>
            <person name="DeGray S."/>
            <person name="DeMaso C."/>
            <person name="Dhargay N."/>
            <person name="Dooley K."/>
            <person name="Dooley E."/>
            <person name="Doricent M."/>
            <person name="Dorje P."/>
            <person name="Dorjee K."/>
            <person name="Dupes A."/>
            <person name="Elong R."/>
            <person name="Falk J."/>
            <person name="Farina A."/>
            <person name="Faro S."/>
            <person name="Ferguson D."/>
            <person name="Fisher S."/>
            <person name="Foley C.D."/>
            <person name="Franke A."/>
            <person name="Friedrich D."/>
            <person name="Gadbois L."/>
            <person name="Gearin G."/>
            <person name="Gearin C.R."/>
            <person name="Giannoukos G."/>
            <person name="Goode T."/>
            <person name="Graham J."/>
            <person name="Grandbois E."/>
            <person name="Grewal S."/>
            <person name="Gyaltsen K."/>
            <person name="Hafez N."/>
            <person name="Hagos B."/>
            <person name="Hall J."/>
            <person name="Henson C."/>
            <person name="Hollinger A."/>
            <person name="Honan T."/>
            <person name="Huard M.D."/>
            <person name="Hughes L."/>
            <person name="Hurhula B."/>
            <person name="Husby M.E."/>
            <person name="Kamat A."/>
            <person name="Kanga B."/>
            <person name="Kashin S."/>
            <person name="Khazanovich D."/>
            <person name="Kisner P."/>
            <person name="Lance K."/>
            <person name="Lara M."/>
            <person name="Lee W."/>
            <person name="Lennon N."/>
            <person name="Letendre F."/>
            <person name="LeVine R."/>
            <person name="Lipovsky A."/>
            <person name="Liu X."/>
            <person name="Liu J."/>
            <person name="Liu S."/>
            <person name="Lokyitsang T."/>
            <person name="Lokyitsang Y."/>
            <person name="Lubonja R."/>
            <person name="Lui A."/>
            <person name="MacDonald P."/>
            <person name="Magnisalis V."/>
            <person name="Maru K."/>
            <person name="Matthews C."/>
            <person name="McCusker W."/>
            <person name="McDonough S."/>
            <person name="Mehta T."/>
            <person name="Meldrim J."/>
            <person name="Meneus L."/>
            <person name="Mihai O."/>
            <person name="Mihalev A."/>
            <person name="Mihova T."/>
            <person name="Mittelman R."/>
            <person name="Mlenga V."/>
            <person name="Montmayeur A."/>
            <person name="Mulrain L."/>
            <person name="Navidi A."/>
            <person name="Naylor J."/>
            <person name="Negash T."/>
            <person name="Nguyen T."/>
            <person name="Nguyen N."/>
            <person name="Nicol R."/>
            <person name="Norbu C."/>
            <person name="Norbu N."/>
            <person name="Novod N."/>
            <person name="O'Neill B."/>
            <person name="Osman S."/>
            <person name="Markiewicz E."/>
            <person name="Oyono O.L."/>
            <person name="Patti C."/>
            <person name="Phunkhang P."/>
            <person name="Pierre F."/>
            <person name="Priest M."/>
            <person name="Raghuraman S."/>
            <person name="Rege F."/>
            <person name="Reyes R."/>
            <person name="Rise C."/>
            <person name="Rogov P."/>
            <person name="Ross K."/>
            <person name="Ryan E."/>
            <person name="Settipalli S."/>
            <person name="Shea T."/>
            <person name="Sherpa N."/>
            <person name="Shi L."/>
            <person name="Shih D."/>
            <person name="Sparrow T."/>
            <person name="Spaulding J."/>
            <person name="Stalker J."/>
            <person name="Stange-Thomann N."/>
            <person name="Stavropoulos S."/>
            <person name="Stone C."/>
            <person name="Strader C."/>
            <person name="Tesfaye S."/>
            <person name="Thomson T."/>
            <person name="Thoulutsang Y."/>
            <person name="Thoulutsang D."/>
            <person name="Topham K."/>
            <person name="Topping I."/>
            <person name="Tsamla T."/>
            <person name="Vassiliev H."/>
            <person name="Vo A."/>
            <person name="Wangchuk T."/>
            <person name="Wangdi T."/>
            <person name="Weiand M."/>
            <person name="Wilkinson J."/>
            <person name="Wilson A."/>
            <person name="Yadav S."/>
            <person name="Young G."/>
            <person name="Yu Q."/>
            <person name="Zembek L."/>
            <person name="Zhong D."/>
            <person name="Zimmer A."/>
            <person name="Zwirko Z."/>
            <person name="Jaffe D.B."/>
            <person name="Alvarez P."/>
            <person name="Brockman W."/>
            <person name="Butler J."/>
            <person name="Chin C."/>
            <person name="Gnerre S."/>
            <person name="Grabherr M."/>
            <person name="Kleber M."/>
            <person name="Mauceli E."/>
            <person name="MacCallum I."/>
        </authorList>
    </citation>
    <scope>NUCLEOTIDE SEQUENCE [LARGE SCALE GENOMIC DNA]</scope>
    <source>
        <strain evidence="9">Tucson 15010-1051.87</strain>
    </source>
</reference>
<dbReference type="InterPro" id="IPR013087">
    <property type="entry name" value="Znf_C2H2_type"/>
</dbReference>
<dbReference type="FunFam" id="3.30.160.60:FF:002343">
    <property type="entry name" value="Zinc finger protein 33A"/>
    <property type="match status" value="1"/>
</dbReference>
<keyword evidence="3 6" id="KW-0863">Zinc-finger</keyword>
<proteinExistence type="predicted"/>
<protein>
    <recommendedName>
        <fullName evidence="7">C2H2-type domain-containing protein</fullName>
    </recommendedName>
</protein>
<keyword evidence="1" id="KW-0479">Metal-binding</keyword>
<dbReference type="OMA" id="TMGHHEW"/>
<evidence type="ECO:0000256" key="1">
    <source>
        <dbReference type="ARBA" id="ARBA00022723"/>
    </source>
</evidence>
<evidence type="ECO:0000256" key="4">
    <source>
        <dbReference type="ARBA" id="ARBA00022833"/>
    </source>
</evidence>
<dbReference type="KEGG" id="dvi:6632807"/>
<dbReference type="HOGENOM" id="CLU_083430_0_0_1"/>
<dbReference type="STRING" id="7244.B4M3Y5"/>
<dbReference type="FunCoup" id="B4M3Y5">
    <property type="interactions" value="9"/>
</dbReference>
<evidence type="ECO:0000256" key="5">
    <source>
        <dbReference type="ARBA" id="ARBA00023242"/>
    </source>
</evidence>
<organism evidence="8 9">
    <name type="scientific">Drosophila virilis</name>
    <name type="common">Fruit fly</name>
    <dbReference type="NCBI Taxonomy" id="7244"/>
    <lineage>
        <taxon>Eukaryota</taxon>
        <taxon>Metazoa</taxon>
        <taxon>Ecdysozoa</taxon>
        <taxon>Arthropoda</taxon>
        <taxon>Hexapoda</taxon>
        <taxon>Insecta</taxon>
        <taxon>Pterygota</taxon>
        <taxon>Neoptera</taxon>
        <taxon>Endopterygota</taxon>
        <taxon>Diptera</taxon>
        <taxon>Brachycera</taxon>
        <taxon>Muscomorpha</taxon>
        <taxon>Ephydroidea</taxon>
        <taxon>Drosophilidae</taxon>
        <taxon>Drosophila</taxon>
    </lineage>
</organism>
<sequence>MPKLFRSFFSDRYNKKHERFYDKYEAICLAIPNMAPMPRPPVYQGKGIHASKSVGGEHKLGGKKFHYGSGEPSNDWRAGDNVPIVERRRMEEAGDIQLMDIELNPSSEFSHTIWEVELPGEELSIFADKKPVKSGGTNLGRIKMLTKAKGRRKKTDIQKRAEQQLQATAQTMSTRSPRMLPNEQIKQELVKKPTDRRRLKQPGEQFVCGDCNKKFDHSWMLVAHKRTHTGEKPFVCPEQNCQKSFADRSNLRSHQRTMGHHRWEFQCGQCGKYFSQECYLKRHSLDACRKYLLSVRLKKT</sequence>
<dbReference type="PROSITE" id="PS50157">
    <property type="entry name" value="ZINC_FINGER_C2H2_2"/>
    <property type="match status" value="3"/>
</dbReference>
<evidence type="ECO:0000313" key="9">
    <source>
        <dbReference type="Proteomes" id="UP000008792"/>
    </source>
</evidence>
<dbReference type="InParanoid" id="B4M3Y5"/>
<evidence type="ECO:0000256" key="3">
    <source>
        <dbReference type="ARBA" id="ARBA00022771"/>
    </source>
</evidence>
<dbReference type="PANTHER" id="PTHR23235">
    <property type="entry name" value="KRUEPPEL-LIKE TRANSCRIPTION FACTOR"/>
    <property type="match status" value="1"/>
</dbReference>
<dbReference type="Gene3D" id="3.30.160.60">
    <property type="entry name" value="Classic Zinc Finger"/>
    <property type="match status" value="2"/>
</dbReference>